<evidence type="ECO:0000256" key="6">
    <source>
        <dbReference type="SAM" id="SignalP"/>
    </source>
</evidence>
<evidence type="ECO:0000259" key="7">
    <source>
        <dbReference type="Pfam" id="PF07687"/>
    </source>
</evidence>
<feature type="domain" description="Peptidase M20 dimerisation" evidence="7">
    <location>
        <begin position="202"/>
        <end position="298"/>
    </location>
</feature>
<evidence type="ECO:0000256" key="4">
    <source>
        <dbReference type="ARBA" id="ARBA00022801"/>
    </source>
</evidence>
<keyword evidence="5" id="KW-0862">Zinc</keyword>
<gene>
    <name evidence="8" type="ORF">OGAPHI_005946</name>
</gene>
<comment type="caution">
    <text evidence="8">The sequence shown here is derived from an EMBL/GenBank/DDBJ whole genome shotgun (WGS) entry which is preliminary data.</text>
</comment>
<dbReference type="OrthoDB" id="3064516at2759"/>
<dbReference type="SUPFAM" id="SSF53187">
    <property type="entry name" value="Zn-dependent exopeptidases"/>
    <property type="match status" value="1"/>
</dbReference>
<dbReference type="PANTHER" id="PTHR43808:SF8">
    <property type="entry name" value="PEPTIDASE M20 DIMERISATION DOMAIN-CONTAINING PROTEIN"/>
    <property type="match status" value="1"/>
</dbReference>
<evidence type="ECO:0000256" key="2">
    <source>
        <dbReference type="ARBA" id="ARBA00006247"/>
    </source>
</evidence>
<dbReference type="EMBL" id="JAEUBE010000414">
    <property type="protein sequence ID" value="KAH3661768.1"/>
    <property type="molecule type" value="Genomic_DNA"/>
</dbReference>
<evidence type="ECO:0000256" key="5">
    <source>
        <dbReference type="ARBA" id="ARBA00022833"/>
    </source>
</evidence>
<protein>
    <recommendedName>
        <fullName evidence="7">Peptidase M20 dimerisation domain-containing protein</fullName>
    </recommendedName>
</protein>
<dbReference type="Gene3D" id="3.30.70.360">
    <property type="match status" value="1"/>
</dbReference>
<dbReference type="GeneID" id="70237910"/>
<dbReference type="InterPro" id="IPR001261">
    <property type="entry name" value="ArgE/DapE_CS"/>
</dbReference>
<dbReference type="Proteomes" id="UP000769157">
    <property type="component" value="Unassembled WGS sequence"/>
</dbReference>
<reference evidence="8" key="1">
    <citation type="journal article" date="2021" name="Open Biol.">
        <title>Shared evolutionary footprints suggest mitochondrial oxidative damage underlies multiple complex I losses in fungi.</title>
        <authorList>
            <person name="Schikora-Tamarit M.A."/>
            <person name="Marcet-Houben M."/>
            <person name="Nosek J."/>
            <person name="Gabaldon T."/>
        </authorList>
    </citation>
    <scope>NUCLEOTIDE SEQUENCE</scope>
    <source>
        <strain evidence="8">CBS6075</strain>
    </source>
</reference>
<dbReference type="GO" id="GO:0046872">
    <property type="term" value="F:metal ion binding"/>
    <property type="evidence" value="ECO:0007669"/>
    <property type="project" value="UniProtKB-KW"/>
</dbReference>
<organism evidence="8 9">
    <name type="scientific">Ogataea philodendri</name>
    <dbReference type="NCBI Taxonomy" id="1378263"/>
    <lineage>
        <taxon>Eukaryota</taxon>
        <taxon>Fungi</taxon>
        <taxon>Dikarya</taxon>
        <taxon>Ascomycota</taxon>
        <taxon>Saccharomycotina</taxon>
        <taxon>Pichiomycetes</taxon>
        <taxon>Pichiales</taxon>
        <taxon>Pichiaceae</taxon>
        <taxon>Ogataea</taxon>
    </lineage>
</organism>
<reference evidence="8" key="2">
    <citation type="submission" date="2021-01" db="EMBL/GenBank/DDBJ databases">
        <authorList>
            <person name="Schikora-Tamarit M.A."/>
        </authorList>
    </citation>
    <scope>NUCLEOTIDE SEQUENCE</scope>
    <source>
        <strain evidence="8">CBS6075</strain>
    </source>
</reference>
<dbReference type="Pfam" id="PF07687">
    <property type="entry name" value="M20_dimer"/>
    <property type="match status" value="1"/>
</dbReference>
<dbReference type="Gene3D" id="3.40.630.10">
    <property type="entry name" value="Zn peptidases"/>
    <property type="match status" value="1"/>
</dbReference>
<evidence type="ECO:0000256" key="1">
    <source>
        <dbReference type="ARBA" id="ARBA00001947"/>
    </source>
</evidence>
<dbReference type="AlphaFoldDB" id="A0A9P8NXL3"/>
<dbReference type="CDD" id="cd05652">
    <property type="entry name" value="M20_ArgE_DapE-like_fungal"/>
    <property type="match status" value="1"/>
</dbReference>
<name>A0A9P8NXL3_9ASCO</name>
<comment type="cofactor">
    <cofactor evidence="1">
        <name>Zn(2+)</name>
        <dbReference type="ChEBI" id="CHEBI:29105"/>
    </cofactor>
</comment>
<dbReference type="InterPro" id="IPR002933">
    <property type="entry name" value="Peptidase_M20"/>
</dbReference>
<keyword evidence="9" id="KW-1185">Reference proteome</keyword>
<keyword evidence="3" id="KW-0479">Metal-binding</keyword>
<accession>A0A9P8NXL3</accession>
<evidence type="ECO:0000313" key="9">
    <source>
        <dbReference type="Proteomes" id="UP000769157"/>
    </source>
</evidence>
<dbReference type="SUPFAM" id="SSF55031">
    <property type="entry name" value="Bacterial exopeptidase dimerisation domain"/>
    <property type="match status" value="1"/>
</dbReference>
<dbReference type="GO" id="GO:0016787">
    <property type="term" value="F:hydrolase activity"/>
    <property type="evidence" value="ECO:0007669"/>
    <property type="project" value="UniProtKB-KW"/>
</dbReference>
<dbReference type="PROSITE" id="PS00759">
    <property type="entry name" value="ARGE_DAPE_CPG2_2"/>
    <property type="match status" value="1"/>
</dbReference>
<evidence type="ECO:0000313" key="8">
    <source>
        <dbReference type="EMBL" id="KAH3661768.1"/>
    </source>
</evidence>
<dbReference type="PANTHER" id="PTHR43808">
    <property type="entry name" value="ACETYLORNITHINE DEACETYLASE"/>
    <property type="match status" value="1"/>
</dbReference>
<feature type="chain" id="PRO_5040335639" description="Peptidase M20 dimerisation domain-containing protein" evidence="6">
    <location>
        <begin position="16"/>
        <end position="384"/>
    </location>
</feature>
<dbReference type="RefSeq" id="XP_046058872.1">
    <property type="nucleotide sequence ID" value="XM_046207182.1"/>
</dbReference>
<dbReference type="InterPro" id="IPR011650">
    <property type="entry name" value="Peptidase_M20_dimer"/>
</dbReference>
<dbReference type="Pfam" id="PF01546">
    <property type="entry name" value="Peptidase_M20"/>
    <property type="match status" value="1"/>
</dbReference>
<proteinExistence type="inferred from homology"/>
<keyword evidence="6" id="KW-0732">Signal</keyword>
<comment type="similarity">
    <text evidence="2">Belongs to the peptidase M20A family.</text>
</comment>
<dbReference type="InterPro" id="IPR050072">
    <property type="entry name" value="Peptidase_M20A"/>
</dbReference>
<dbReference type="InterPro" id="IPR036264">
    <property type="entry name" value="Bact_exopeptidase_dim_dom"/>
</dbReference>
<feature type="signal peptide" evidence="6">
    <location>
        <begin position="1"/>
        <end position="15"/>
    </location>
</feature>
<sequence length="384" mass="42535">MRLGRLLYWACTAVALPFNINLNVNTNVNLNIDGDEMPLGVQTQELGLFPLHKKLVQTESLSFHEQEVSDFLVDYLQTLGLTVETINSNGRNNIYAYFGTTRDNTVLLTSHIDTVPPYIGYYDDGERIYGRGSCDAKASVAAQITAFSELFQEQLIHEGDVALLFVVGEETGGDGMQAVDESIKASWKHVVFGEPTENKLAIGHKGVYYFKLKVHGVSSHSGYPELGQDANNLLIKLMYQLSTTNWPRDDLLGVTNVNIGLINGGTAANVISPIAECEVLMRLSVNADQVEKIVDDIITNYQNVDITVVQKADPTYLDYDVPGFDTMLASYFTDIPNLTQNGFKRYLYGPGSILVAHGDNEYVTYESLKEAVNGYKRLVTYGLN</sequence>
<dbReference type="PROSITE" id="PS00758">
    <property type="entry name" value="ARGE_DAPE_CPG2_1"/>
    <property type="match status" value="1"/>
</dbReference>
<evidence type="ECO:0000256" key="3">
    <source>
        <dbReference type="ARBA" id="ARBA00022723"/>
    </source>
</evidence>
<keyword evidence="4" id="KW-0378">Hydrolase</keyword>